<keyword evidence="7" id="KW-0464">Manganese</keyword>
<organism evidence="12">
    <name type="scientific">Lingulaulax polyedra</name>
    <name type="common">Dinoflagellate</name>
    <name type="synonym">Lingulodinium polyedra</name>
    <dbReference type="NCBI Taxonomy" id="160621"/>
    <lineage>
        <taxon>Eukaryota</taxon>
        <taxon>Sar</taxon>
        <taxon>Alveolata</taxon>
        <taxon>Dinophyceae</taxon>
        <taxon>Gonyaulacales</taxon>
        <taxon>Lingulodiniaceae</taxon>
        <taxon>Lingulaulax</taxon>
    </lineage>
</organism>
<evidence type="ECO:0000256" key="2">
    <source>
        <dbReference type="ARBA" id="ARBA00007092"/>
    </source>
</evidence>
<feature type="binding site" evidence="7">
    <location>
        <position position="210"/>
    </location>
    <ligand>
        <name>Mg(2+)</name>
        <dbReference type="ChEBI" id="CHEBI:18420"/>
        <label>2</label>
    </ligand>
</feature>
<dbReference type="InterPro" id="IPR036691">
    <property type="entry name" value="Endo/exonu/phosph_ase_sf"/>
</dbReference>
<keyword evidence="12" id="KW-0456">Lyase</keyword>
<evidence type="ECO:0000256" key="10">
    <source>
        <dbReference type="SAM" id="MobiDB-lite"/>
    </source>
</evidence>
<dbReference type="GO" id="GO:0008081">
    <property type="term" value="F:phosphoric diester hydrolase activity"/>
    <property type="evidence" value="ECO:0007669"/>
    <property type="project" value="TreeGrafter"/>
</dbReference>
<evidence type="ECO:0000256" key="4">
    <source>
        <dbReference type="ARBA" id="ARBA00022801"/>
    </source>
</evidence>
<dbReference type="InterPro" id="IPR020848">
    <property type="entry name" value="AP_endonuclease_F1_CS"/>
</dbReference>
<dbReference type="GO" id="GO:0006284">
    <property type="term" value="P:base-excision repair"/>
    <property type="evidence" value="ECO:0007669"/>
    <property type="project" value="TreeGrafter"/>
</dbReference>
<dbReference type="GO" id="GO:0008311">
    <property type="term" value="F:double-stranded DNA 3'-5' DNA exonuclease activity"/>
    <property type="evidence" value="ECO:0007669"/>
    <property type="project" value="TreeGrafter"/>
</dbReference>
<keyword evidence="5 7" id="KW-0460">Magnesium</keyword>
<evidence type="ECO:0000256" key="1">
    <source>
        <dbReference type="ARBA" id="ARBA00001936"/>
    </source>
</evidence>
<feature type="domain" description="Endonuclease/exonuclease/phosphatase" evidence="11">
    <location>
        <begin position="55"/>
        <end position="301"/>
    </location>
</feature>
<dbReference type="GO" id="GO:0003906">
    <property type="term" value="F:DNA-(apurinic or apyrimidinic site) endonuclease activity"/>
    <property type="evidence" value="ECO:0007669"/>
    <property type="project" value="TreeGrafter"/>
</dbReference>
<feature type="binding site" evidence="7">
    <location>
        <position position="208"/>
    </location>
    <ligand>
        <name>Mg(2+)</name>
        <dbReference type="ChEBI" id="CHEBI:18420"/>
        <label>1</label>
    </ligand>
</feature>
<dbReference type="CDD" id="cd09087">
    <property type="entry name" value="Ape1-like_AP-endo"/>
    <property type="match status" value="1"/>
</dbReference>
<dbReference type="GO" id="GO:0005634">
    <property type="term" value="C:nucleus"/>
    <property type="evidence" value="ECO:0007669"/>
    <property type="project" value="TreeGrafter"/>
</dbReference>
<accession>A0A516AG97</accession>
<dbReference type="NCBIfam" id="TIGR00633">
    <property type="entry name" value="xth"/>
    <property type="match status" value="1"/>
</dbReference>
<evidence type="ECO:0000256" key="8">
    <source>
        <dbReference type="PIRSR" id="PIRSR604808-3"/>
    </source>
</evidence>
<evidence type="ECO:0000256" key="3">
    <source>
        <dbReference type="ARBA" id="ARBA00022723"/>
    </source>
</evidence>
<feature type="site" description="Interaction with DNA substrate" evidence="8">
    <location>
        <position position="315"/>
    </location>
</feature>
<dbReference type="EMBL" id="MN125859">
    <property type="protein sequence ID" value="QDO16326.1"/>
    <property type="molecule type" value="mRNA"/>
</dbReference>
<evidence type="ECO:0000256" key="6">
    <source>
        <dbReference type="PIRSR" id="PIRSR604808-1"/>
    </source>
</evidence>
<feature type="active site" evidence="6">
    <location>
        <position position="168"/>
    </location>
</feature>
<dbReference type="PROSITE" id="PS00728">
    <property type="entry name" value="AP_NUCLEASE_F1_3"/>
    <property type="match status" value="1"/>
</dbReference>
<keyword evidence="9" id="KW-0227">DNA damage</keyword>
<feature type="site" description="Transition state stabilizer" evidence="8">
    <location>
        <position position="210"/>
    </location>
</feature>
<feature type="compositionally biased region" description="Low complexity" evidence="10">
    <location>
        <begin position="8"/>
        <end position="19"/>
    </location>
</feature>
<feature type="binding site" evidence="7">
    <location>
        <position position="315"/>
    </location>
    <ligand>
        <name>Mg(2+)</name>
        <dbReference type="ChEBI" id="CHEBI:18420"/>
        <label>1</label>
    </ligand>
</feature>
<dbReference type="InterPro" id="IPR004808">
    <property type="entry name" value="AP_endonuc_1"/>
</dbReference>
<dbReference type="GO" id="GO:0046872">
    <property type="term" value="F:metal ion binding"/>
    <property type="evidence" value="ECO:0007669"/>
    <property type="project" value="UniProtKB-KW"/>
</dbReference>
<feature type="active site" description="Proton acceptor" evidence="6">
    <location>
        <position position="315"/>
    </location>
</feature>
<dbReference type="SUPFAM" id="SSF56219">
    <property type="entry name" value="DNase I-like"/>
    <property type="match status" value="1"/>
</dbReference>
<proteinExistence type="evidence at transcript level"/>
<evidence type="ECO:0000256" key="7">
    <source>
        <dbReference type="PIRSR" id="PIRSR604808-2"/>
    </source>
</evidence>
<feature type="region of interest" description="Disordered" evidence="10">
    <location>
        <begin position="1"/>
        <end position="23"/>
    </location>
</feature>
<feature type="binding site" evidence="7">
    <location>
        <position position="56"/>
    </location>
    <ligand>
        <name>Mg(2+)</name>
        <dbReference type="ChEBI" id="CHEBI:18420"/>
        <label>1</label>
    </ligand>
</feature>
<dbReference type="InterPro" id="IPR005135">
    <property type="entry name" value="Endo/exonuclease/phosphatase"/>
</dbReference>
<evidence type="ECO:0000256" key="9">
    <source>
        <dbReference type="RuleBase" id="RU362131"/>
    </source>
</evidence>
<comment type="cofactor">
    <cofactor evidence="7 9">
        <name>Mg(2+)</name>
        <dbReference type="ChEBI" id="CHEBI:18420"/>
    </cofactor>
    <cofactor evidence="7 9">
        <name>Mn(2+)</name>
        <dbReference type="ChEBI" id="CHEBI:29035"/>
    </cofactor>
    <text evidence="7 9">Probably binds two magnesium or manganese ions per subunit.</text>
</comment>
<feature type="active site" description="Proton donor/acceptor" evidence="6">
    <location>
        <position position="208"/>
    </location>
</feature>
<name>A0A516AG97_LINPO</name>
<keyword evidence="9" id="KW-0234">DNA repair</keyword>
<keyword evidence="3 7" id="KW-0479">Metal-binding</keyword>
<dbReference type="Pfam" id="PF03372">
    <property type="entry name" value="Exo_endo_phos"/>
    <property type="match status" value="1"/>
</dbReference>
<feature type="site" description="Important for catalytic activity" evidence="8">
    <location>
        <position position="282"/>
    </location>
</feature>
<comment type="cofactor">
    <cofactor evidence="1">
        <name>Mn(2+)</name>
        <dbReference type="ChEBI" id="CHEBI:29035"/>
    </cofactor>
</comment>
<feature type="binding site" evidence="7">
    <location>
        <position position="314"/>
    </location>
    <ligand>
        <name>Mg(2+)</name>
        <dbReference type="ChEBI" id="CHEBI:18420"/>
        <label>1</label>
    </ligand>
</feature>
<evidence type="ECO:0000313" key="12">
    <source>
        <dbReference type="EMBL" id="QDO16326.1"/>
    </source>
</evidence>
<protein>
    <submittedName>
        <fullName evidence="12">DNA-(Apurinic or apyrimidinic site) lyase</fullName>
    </submittedName>
</protein>
<dbReference type="PANTHER" id="PTHR22748:SF6">
    <property type="entry name" value="DNA-(APURINIC OR APYRIMIDINIC SITE) ENDONUCLEASE"/>
    <property type="match status" value="1"/>
</dbReference>
<dbReference type="PANTHER" id="PTHR22748">
    <property type="entry name" value="AP ENDONUCLEASE"/>
    <property type="match status" value="1"/>
</dbReference>
<dbReference type="GO" id="GO:0003677">
    <property type="term" value="F:DNA binding"/>
    <property type="evidence" value="ECO:0007669"/>
    <property type="project" value="InterPro"/>
</dbReference>
<dbReference type="AlphaFoldDB" id="A0A516AG97"/>
<keyword evidence="4" id="KW-0378">Hydrolase</keyword>
<dbReference type="Gene3D" id="3.60.10.10">
    <property type="entry name" value="Endonuclease/exonuclease/phosphatase"/>
    <property type="match status" value="1"/>
</dbReference>
<evidence type="ECO:0000259" key="11">
    <source>
        <dbReference type="Pfam" id="PF03372"/>
    </source>
</evidence>
<comment type="similarity">
    <text evidence="2 9">Belongs to the DNA repair enzymes AP/ExoA family.</text>
</comment>
<dbReference type="GO" id="GO:0016829">
    <property type="term" value="F:lyase activity"/>
    <property type="evidence" value="ECO:0007669"/>
    <property type="project" value="UniProtKB-KW"/>
</dbReference>
<reference evidence="12" key="1">
    <citation type="journal article" date="2019" name="Microorganisms">
        <title>DNA Damage Response Pathways in Dinoflagellates.</title>
        <authorList>
            <person name="Li C."/>
            <person name="Wong J."/>
        </authorList>
    </citation>
    <scope>NUCLEOTIDE SEQUENCE</scope>
</reference>
<dbReference type="PROSITE" id="PS51435">
    <property type="entry name" value="AP_NUCLEASE_F1_4"/>
    <property type="match status" value="1"/>
</dbReference>
<evidence type="ECO:0000256" key="5">
    <source>
        <dbReference type="ARBA" id="ARBA00022842"/>
    </source>
</evidence>
<sequence length="325" mass="35250">MVAKKRPAASSSSGAAPAAKRQRRVGLYEEYKGRKIPEPRLPRPAAAAGFKAICWNVAGLRALLAKRSKELQRLVRQEQPTVLGFLEHKLQEGEQVEEATRTLQALLPEYMPAVFSCAKRPGYSGAAVLVRKEAAGGSKVTPLKFEKGPTEGRTLCVEFPKVFVVVSYVVNSGDGLKRLKERIGHWDPKLRQHLASLAKKKPVLLLGDLNVAHRDLDIWNLEAPYIPVSAATTPEERASFGKLLDAGFVDGFAHLHPEAKGAFTYWSVRARNRAPNRGLRLDYALVSKGAVAGKGSKVRLVDAFHLPAFAPGGDHCPVGATLAGA</sequence>
<feature type="binding site" evidence="7">
    <location>
        <position position="87"/>
    </location>
    <ligand>
        <name>Mg(2+)</name>
        <dbReference type="ChEBI" id="CHEBI:18420"/>
        <label>1</label>
    </ligand>
</feature>